<reference evidence="2" key="1">
    <citation type="submission" date="2023-07" db="EMBL/GenBank/DDBJ databases">
        <authorList>
            <consortium name="AG Swart"/>
            <person name="Singh M."/>
            <person name="Singh A."/>
            <person name="Seah K."/>
            <person name="Emmerich C."/>
        </authorList>
    </citation>
    <scope>NUCLEOTIDE SEQUENCE</scope>
    <source>
        <strain evidence="2">DP1</strain>
    </source>
</reference>
<dbReference type="EMBL" id="CAMPGE010023396">
    <property type="protein sequence ID" value="CAI2381342.1"/>
    <property type="molecule type" value="Genomic_DNA"/>
</dbReference>
<gene>
    <name evidence="2" type="ORF">ECRASSUSDP1_LOCUS22796</name>
</gene>
<proteinExistence type="predicted"/>
<feature type="chain" id="PRO_5042097760" evidence="1">
    <location>
        <begin position="20"/>
        <end position="203"/>
    </location>
</feature>
<comment type="caution">
    <text evidence="2">The sequence shown here is derived from an EMBL/GenBank/DDBJ whole genome shotgun (WGS) entry which is preliminary data.</text>
</comment>
<dbReference type="AlphaFoldDB" id="A0AAD1XYF7"/>
<name>A0AAD1XYF7_EUPCR</name>
<evidence type="ECO:0000256" key="1">
    <source>
        <dbReference type="SAM" id="SignalP"/>
    </source>
</evidence>
<accession>A0AAD1XYF7</accession>
<protein>
    <submittedName>
        <fullName evidence="2">Uncharacterized protein</fullName>
    </submittedName>
</protein>
<organism evidence="2 3">
    <name type="scientific">Euplotes crassus</name>
    <dbReference type="NCBI Taxonomy" id="5936"/>
    <lineage>
        <taxon>Eukaryota</taxon>
        <taxon>Sar</taxon>
        <taxon>Alveolata</taxon>
        <taxon>Ciliophora</taxon>
        <taxon>Intramacronucleata</taxon>
        <taxon>Spirotrichea</taxon>
        <taxon>Hypotrichia</taxon>
        <taxon>Euplotida</taxon>
        <taxon>Euplotidae</taxon>
        <taxon>Moneuplotes</taxon>
    </lineage>
</organism>
<feature type="signal peptide" evidence="1">
    <location>
        <begin position="1"/>
        <end position="19"/>
    </location>
</feature>
<sequence>MKFLLLVAIIAIVVGVTHAQEDLEIPEGVIKQTLNGLYAQNPGFFESFRQNFFGFQRDAWNGMINGFNEWGEYRLKNSCMGSKFQDFYIAGVMKFIFKVLTGQYLNVLQIFYDGSRAYNFIHAELKNCYGKEVLAAYETFWLRTPIHISVAAIVMHLANEGDALIPQVIIFVTNFVLMDYFLAFRVLGDQFKGIYAQFKAIDF</sequence>
<dbReference type="Proteomes" id="UP001295684">
    <property type="component" value="Unassembled WGS sequence"/>
</dbReference>
<keyword evidence="1" id="KW-0732">Signal</keyword>
<evidence type="ECO:0000313" key="2">
    <source>
        <dbReference type="EMBL" id="CAI2381342.1"/>
    </source>
</evidence>
<keyword evidence="3" id="KW-1185">Reference proteome</keyword>
<evidence type="ECO:0000313" key="3">
    <source>
        <dbReference type="Proteomes" id="UP001295684"/>
    </source>
</evidence>